<dbReference type="RefSeq" id="WP_254500523.1">
    <property type="nucleotide sequence ID" value="NZ_CP113432.1"/>
</dbReference>
<dbReference type="Pfam" id="PF01926">
    <property type="entry name" value="MMR_HSR1"/>
    <property type="match status" value="1"/>
</dbReference>
<dbReference type="SMART" id="SM00382">
    <property type="entry name" value="AAA"/>
    <property type="match status" value="1"/>
</dbReference>
<dbReference type="Gene3D" id="3.40.50.300">
    <property type="entry name" value="P-loop containing nucleotide triphosphate hydrolases"/>
    <property type="match status" value="1"/>
</dbReference>
<reference evidence="2" key="1">
    <citation type="submission" date="2022-11" db="EMBL/GenBank/DDBJ databases">
        <title>Pseudomonas triclosanedens sp. nov., a triclosan degrader isolated from activated sludge.</title>
        <authorList>
            <person name="Yin Y."/>
            <person name="Lu Z."/>
        </authorList>
    </citation>
    <scope>NUCLEOTIDE SEQUENCE</scope>
    <source>
        <strain evidence="2">ZM23</strain>
    </source>
</reference>
<evidence type="ECO:0000313" key="3">
    <source>
        <dbReference type="Proteomes" id="UP001163624"/>
    </source>
</evidence>
<gene>
    <name evidence="2" type="ORF">OU419_11015</name>
</gene>
<dbReference type="Proteomes" id="UP001163624">
    <property type="component" value="Chromosome"/>
</dbReference>
<sequence length="548" mass="60619">MMQQSVLSQAFQTFDAIEGICEKYNPSGLAPIREMVAQRRASPAASIMVYGVYNAGKSTLINALLGEADRAKVADRPETDKVSKYQWREFEILDTPGIDAPIQHEEVTQAQLHSTDVVIFVVNPLGVVEEAGTLSTLLDLVERRKKIVLVLNCKNKLEPMDAERIKDELRQRLQGMAAQKGLHEVLQFIPILEVNARTALKAKVEGKQNLLASSGLPLLERELYKFLSSVDQQDIVRAFVSELTGLLDETLRLLDQQSDSASTARIDEFYADIARREMDLRASLKALADARSAFVEKRAFSIISSSQDNAQERIAELVQSAGSELLAELESELRRLVVDASVLLDEMLESVRVSAQMAPVDADLDLPPDEEAPEAEAKGPGIDLSALESGVQQIGGMLKPDHVVSVLKLGKELLPSLFKGIGPVTMGKIGEQIVGKIVPAIGLAYQAGQVLYSLFAGDPEEERVRQDALRREQQEERRNQAIRELSESIAWEFRSTLVKVIDESIRSNFAEVNDKLKAIRGSFSVAQRERCEDRTSLVQAQTILKAYV</sequence>
<keyword evidence="3" id="KW-1185">Reference proteome</keyword>
<feature type="domain" description="AAA+ ATPase" evidence="1">
    <location>
        <begin position="43"/>
        <end position="363"/>
    </location>
</feature>
<dbReference type="InterPro" id="IPR006073">
    <property type="entry name" value="GTP-bd"/>
</dbReference>
<evidence type="ECO:0000259" key="1">
    <source>
        <dbReference type="SMART" id="SM00382"/>
    </source>
</evidence>
<dbReference type="SUPFAM" id="SSF52540">
    <property type="entry name" value="P-loop containing nucleoside triphosphate hydrolases"/>
    <property type="match status" value="1"/>
</dbReference>
<dbReference type="PANTHER" id="PTHR43681">
    <property type="entry name" value="TRANSMEMBRANE GTPASE FZO"/>
    <property type="match status" value="1"/>
</dbReference>
<evidence type="ECO:0000313" key="2">
    <source>
        <dbReference type="EMBL" id="WAI51748.1"/>
    </source>
</evidence>
<dbReference type="PANTHER" id="PTHR43681:SF1">
    <property type="entry name" value="SARCALUMENIN"/>
    <property type="match status" value="1"/>
</dbReference>
<proteinExistence type="predicted"/>
<accession>A0ABY7A3R1</accession>
<dbReference type="InterPro" id="IPR027417">
    <property type="entry name" value="P-loop_NTPase"/>
</dbReference>
<name>A0ABY7A3R1_9PSED</name>
<dbReference type="InterPro" id="IPR051943">
    <property type="entry name" value="TRAFAC_Dynamin-like_GTPase"/>
</dbReference>
<protein>
    <submittedName>
        <fullName evidence="2">50S ribosome-binding GTPase</fullName>
    </submittedName>
</protein>
<dbReference type="InterPro" id="IPR003593">
    <property type="entry name" value="AAA+_ATPase"/>
</dbReference>
<dbReference type="EMBL" id="CP113432">
    <property type="protein sequence ID" value="WAI51748.1"/>
    <property type="molecule type" value="Genomic_DNA"/>
</dbReference>
<organism evidence="2 3">
    <name type="scientific">Pseudomonas triclosanedens</name>
    <dbReference type="NCBI Taxonomy" id="2961893"/>
    <lineage>
        <taxon>Bacteria</taxon>
        <taxon>Pseudomonadati</taxon>
        <taxon>Pseudomonadota</taxon>
        <taxon>Gammaproteobacteria</taxon>
        <taxon>Pseudomonadales</taxon>
        <taxon>Pseudomonadaceae</taxon>
        <taxon>Pseudomonas</taxon>
    </lineage>
</organism>